<evidence type="ECO:0000313" key="9">
    <source>
        <dbReference type="EMBL" id="ROP83082.1"/>
    </source>
</evidence>
<dbReference type="Pfam" id="PF08281">
    <property type="entry name" value="Sigma70_r4_2"/>
    <property type="match status" value="1"/>
</dbReference>
<keyword evidence="10" id="KW-1185">Reference proteome</keyword>
<dbReference type="InterPro" id="IPR039425">
    <property type="entry name" value="RNA_pol_sigma-70-like"/>
</dbReference>
<dbReference type="NCBIfam" id="TIGR02937">
    <property type="entry name" value="sigma70-ECF"/>
    <property type="match status" value="1"/>
</dbReference>
<feature type="domain" description="RNA polymerase sigma factor 70 region 4 type 2" evidence="8">
    <location>
        <begin position="151"/>
        <end position="201"/>
    </location>
</feature>
<dbReference type="InterPro" id="IPR014284">
    <property type="entry name" value="RNA_pol_sigma-70_dom"/>
</dbReference>
<dbReference type="Gene3D" id="1.10.10.10">
    <property type="entry name" value="Winged helix-like DNA-binding domain superfamily/Winged helix DNA-binding domain"/>
    <property type="match status" value="1"/>
</dbReference>
<evidence type="ECO:0000313" key="10">
    <source>
        <dbReference type="Proteomes" id="UP000278222"/>
    </source>
</evidence>
<accession>A0A3N1KUD2</accession>
<dbReference type="InterPro" id="IPR036388">
    <property type="entry name" value="WH-like_DNA-bd_sf"/>
</dbReference>
<organism evidence="9 10">
    <name type="scientific">Stella humosa</name>
    <dbReference type="NCBI Taxonomy" id="94"/>
    <lineage>
        <taxon>Bacteria</taxon>
        <taxon>Pseudomonadati</taxon>
        <taxon>Pseudomonadota</taxon>
        <taxon>Alphaproteobacteria</taxon>
        <taxon>Rhodospirillales</taxon>
        <taxon>Stellaceae</taxon>
        <taxon>Stella</taxon>
    </lineage>
</organism>
<evidence type="ECO:0000256" key="2">
    <source>
        <dbReference type="ARBA" id="ARBA00023015"/>
    </source>
</evidence>
<dbReference type="InterPro" id="IPR013249">
    <property type="entry name" value="RNA_pol_sigma70_r4_t2"/>
</dbReference>
<dbReference type="InterPro" id="IPR000838">
    <property type="entry name" value="RNA_pol_sigma70_ECF_CS"/>
</dbReference>
<comment type="caution">
    <text evidence="9">The sequence shown here is derived from an EMBL/GenBank/DDBJ whole genome shotgun (WGS) entry which is preliminary data.</text>
</comment>
<evidence type="ECO:0000256" key="4">
    <source>
        <dbReference type="ARBA" id="ARBA00023125"/>
    </source>
</evidence>
<dbReference type="InterPro" id="IPR013324">
    <property type="entry name" value="RNA_pol_sigma_r3/r4-like"/>
</dbReference>
<dbReference type="SUPFAM" id="SSF88946">
    <property type="entry name" value="Sigma2 domain of RNA polymerase sigma factors"/>
    <property type="match status" value="1"/>
</dbReference>
<protein>
    <recommendedName>
        <fullName evidence="6">RNA polymerase sigma factor</fullName>
    </recommendedName>
</protein>
<dbReference type="PANTHER" id="PTHR43133:SF8">
    <property type="entry name" value="RNA POLYMERASE SIGMA FACTOR HI_1459-RELATED"/>
    <property type="match status" value="1"/>
</dbReference>
<dbReference type="NCBIfam" id="NF004113">
    <property type="entry name" value="PRK05602.1"/>
    <property type="match status" value="1"/>
</dbReference>
<dbReference type="Pfam" id="PF04542">
    <property type="entry name" value="Sigma70_r2"/>
    <property type="match status" value="1"/>
</dbReference>
<dbReference type="SUPFAM" id="SSF88659">
    <property type="entry name" value="Sigma3 and sigma4 domains of RNA polymerase sigma factors"/>
    <property type="match status" value="1"/>
</dbReference>
<dbReference type="InterPro" id="IPR007627">
    <property type="entry name" value="RNA_pol_sigma70_r2"/>
</dbReference>
<proteinExistence type="inferred from homology"/>
<dbReference type="EMBL" id="RJKX01000017">
    <property type="protein sequence ID" value="ROP83082.1"/>
    <property type="molecule type" value="Genomic_DNA"/>
</dbReference>
<comment type="similarity">
    <text evidence="1 6">Belongs to the sigma-70 factor family. ECF subfamily.</text>
</comment>
<reference evidence="9 10" key="1">
    <citation type="submission" date="2018-11" db="EMBL/GenBank/DDBJ databases">
        <title>Genomic Encyclopedia of Type Strains, Phase IV (KMG-IV): sequencing the most valuable type-strain genomes for metagenomic binning, comparative biology and taxonomic classification.</title>
        <authorList>
            <person name="Goeker M."/>
        </authorList>
    </citation>
    <scope>NUCLEOTIDE SEQUENCE [LARGE SCALE GENOMIC DNA]</scope>
    <source>
        <strain evidence="9 10">DSM 5900</strain>
    </source>
</reference>
<feature type="domain" description="RNA polymerase sigma-70 region 2" evidence="7">
    <location>
        <begin position="54"/>
        <end position="119"/>
    </location>
</feature>
<dbReference type="PROSITE" id="PS01063">
    <property type="entry name" value="SIGMA70_ECF"/>
    <property type="match status" value="1"/>
</dbReference>
<evidence type="ECO:0000259" key="8">
    <source>
        <dbReference type="Pfam" id="PF08281"/>
    </source>
</evidence>
<evidence type="ECO:0000256" key="1">
    <source>
        <dbReference type="ARBA" id="ARBA00010641"/>
    </source>
</evidence>
<dbReference type="InterPro" id="IPR013325">
    <property type="entry name" value="RNA_pol_sigma_r2"/>
</dbReference>
<gene>
    <name evidence="9" type="ORF">EDC65_4611</name>
</gene>
<dbReference type="Gene3D" id="1.10.1740.10">
    <property type="match status" value="1"/>
</dbReference>
<dbReference type="RefSeq" id="WP_197735782.1">
    <property type="nucleotide sequence ID" value="NZ_AP019700.1"/>
</dbReference>
<evidence type="ECO:0000259" key="7">
    <source>
        <dbReference type="Pfam" id="PF04542"/>
    </source>
</evidence>
<evidence type="ECO:0000256" key="5">
    <source>
        <dbReference type="ARBA" id="ARBA00023163"/>
    </source>
</evidence>
<keyword evidence="3 6" id="KW-0731">Sigma factor</keyword>
<keyword evidence="4 6" id="KW-0238">DNA-binding</keyword>
<sequence length="227" mass="24366">MTALAGTFQADLLSGGSAIPARAVYARAMADAGESDEELMARTGKGDRLAYARLLERHLARVHAVARRFLADAAEAEDVAQEVFLRVWTQAPRWQPEGAKLTTWLYRIAMNLCIDRKRKVTALPLEAAGEPEDGRPSAFALRQRDEVQGHLAAALATLPENQRAAIVLSYFEGLGNVETASVLNTTVGAVESLLVRARRSLKDRLGPILAGPDAGGPIVDGPSEEGI</sequence>
<evidence type="ECO:0000256" key="3">
    <source>
        <dbReference type="ARBA" id="ARBA00023082"/>
    </source>
</evidence>
<dbReference type="CDD" id="cd06171">
    <property type="entry name" value="Sigma70_r4"/>
    <property type="match status" value="1"/>
</dbReference>
<name>A0A3N1KUD2_9PROT</name>
<dbReference type="PANTHER" id="PTHR43133">
    <property type="entry name" value="RNA POLYMERASE ECF-TYPE SIGMA FACTO"/>
    <property type="match status" value="1"/>
</dbReference>
<dbReference type="Proteomes" id="UP000278222">
    <property type="component" value="Unassembled WGS sequence"/>
</dbReference>
<keyword evidence="5 6" id="KW-0804">Transcription</keyword>
<evidence type="ECO:0000256" key="6">
    <source>
        <dbReference type="RuleBase" id="RU000716"/>
    </source>
</evidence>
<keyword evidence="2 6" id="KW-0805">Transcription regulation</keyword>
<dbReference type="AlphaFoldDB" id="A0A3N1KUD2"/>
<dbReference type="GO" id="GO:0003677">
    <property type="term" value="F:DNA binding"/>
    <property type="evidence" value="ECO:0007669"/>
    <property type="project" value="UniProtKB-KW"/>
</dbReference>
<dbReference type="GO" id="GO:0006352">
    <property type="term" value="P:DNA-templated transcription initiation"/>
    <property type="evidence" value="ECO:0007669"/>
    <property type="project" value="InterPro"/>
</dbReference>
<dbReference type="GO" id="GO:0016987">
    <property type="term" value="F:sigma factor activity"/>
    <property type="evidence" value="ECO:0007669"/>
    <property type="project" value="UniProtKB-KW"/>
</dbReference>